<keyword evidence="4" id="KW-1185">Reference proteome</keyword>
<accession>A0ABT1BZ74</accession>
<evidence type="ECO:0000313" key="4">
    <source>
        <dbReference type="Proteomes" id="UP001204015"/>
    </source>
</evidence>
<feature type="region of interest" description="Disordered" evidence="1">
    <location>
        <begin position="84"/>
        <end position="103"/>
    </location>
</feature>
<reference evidence="3 4" key="1">
    <citation type="submission" date="2022-06" db="EMBL/GenBank/DDBJ databases">
        <title>A taxonomic note on the genus Prevotella: Description of four novel genera and emended description of the genera Hallella and Xylanibacter.</title>
        <authorList>
            <person name="Hitch T.C.A."/>
        </authorList>
    </citation>
    <scope>NUCLEOTIDE SEQUENCE [LARGE SCALE GENOMIC DNA]</scope>
    <source>
        <strain evidence="3 4">DSM 100619</strain>
    </source>
</reference>
<evidence type="ECO:0000313" key="3">
    <source>
        <dbReference type="EMBL" id="MCO6026382.1"/>
    </source>
</evidence>
<comment type="caution">
    <text evidence="3">The sequence shown here is derived from an EMBL/GenBank/DDBJ whole genome shotgun (WGS) entry which is preliminary data.</text>
</comment>
<keyword evidence="2" id="KW-0472">Membrane</keyword>
<dbReference type="Proteomes" id="UP001204015">
    <property type="component" value="Unassembled WGS sequence"/>
</dbReference>
<feature type="transmembrane region" description="Helical" evidence="2">
    <location>
        <begin position="47"/>
        <end position="67"/>
    </location>
</feature>
<organism evidence="3 4">
    <name type="scientific">Segatella cerevisiae</name>
    <dbReference type="NCBI Taxonomy" id="2053716"/>
    <lineage>
        <taxon>Bacteria</taxon>
        <taxon>Pseudomonadati</taxon>
        <taxon>Bacteroidota</taxon>
        <taxon>Bacteroidia</taxon>
        <taxon>Bacteroidales</taxon>
        <taxon>Prevotellaceae</taxon>
        <taxon>Segatella</taxon>
    </lineage>
</organism>
<keyword evidence="2" id="KW-1133">Transmembrane helix</keyword>
<sequence>MKEIKKSDTSGIGRENDEYIDGLIDRAVDKAIEDQKLHVVRVRKRKLVLSSAAVLLLLFSFGAGYLFQSPGLQDRSVRSYPTHEVVPTPASTAGEKTDKPTNKGIVKVDSKSIGVSVGAHRQVHPMIHGALHQHRDDALDETLNSIDDKDMQYVDCYEIDDIPEY</sequence>
<protein>
    <submittedName>
        <fullName evidence="3">Uncharacterized protein</fullName>
    </submittedName>
</protein>
<evidence type="ECO:0000256" key="2">
    <source>
        <dbReference type="SAM" id="Phobius"/>
    </source>
</evidence>
<dbReference type="EMBL" id="JAMXLY010000053">
    <property type="protein sequence ID" value="MCO6026382.1"/>
    <property type="molecule type" value="Genomic_DNA"/>
</dbReference>
<dbReference type="RefSeq" id="WP_252761737.1">
    <property type="nucleotide sequence ID" value="NZ_JAMXLY010000053.1"/>
</dbReference>
<proteinExistence type="predicted"/>
<gene>
    <name evidence="3" type="ORF">NG821_11125</name>
</gene>
<keyword evidence="2" id="KW-0812">Transmembrane</keyword>
<name>A0ABT1BZ74_9BACT</name>
<evidence type="ECO:0000256" key="1">
    <source>
        <dbReference type="SAM" id="MobiDB-lite"/>
    </source>
</evidence>